<dbReference type="AlphaFoldDB" id="A0A560J625"/>
<organism evidence="2 3">
    <name type="scientific">Bradyrhizobium sacchari</name>
    <dbReference type="NCBI Taxonomy" id="1399419"/>
    <lineage>
        <taxon>Bacteria</taxon>
        <taxon>Pseudomonadati</taxon>
        <taxon>Pseudomonadota</taxon>
        <taxon>Alphaproteobacteria</taxon>
        <taxon>Hyphomicrobiales</taxon>
        <taxon>Nitrobacteraceae</taxon>
        <taxon>Bradyrhizobium</taxon>
    </lineage>
</organism>
<keyword evidence="1" id="KW-0472">Membrane</keyword>
<dbReference type="EMBL" id="VITW01000001">
    <property type="protein sequence ID" value="TWB83904.1"/>
    <property type="molecule type" value="Genomic_DNA"/>
</dbReference>
<evidence type="ECO:0000313" key="2">
    <source>
        <dbReference type="EMBL" id="TWB83904.1"/>
    </source>
</evidence>
<reference evidence="2 3" key="1">
    <citation type="submission" date="2019-06" db="EMBL/GenBank/DDBJ databases">
        <title>Genomic Encyclopedia of Type Strains, Phase IV (KMG-V): Genome sequencing to study the core and pangenomes of soil and plant-associated prokaryotes.</title>
        <authorList>
            <person name="Whitman W."/>
        </authorList>
    </citation>
    <scope>NUCLEOTIDE SEQUENCE [LARGE SCALE GENOMIC DNA]</scope>
    <source>
        <strain evidence="2 3">BR 10556</strain>
    </source>
</reference>
<evidence type="ECO:0000256" key="1">
    <source>
        <dbReference type="SAM" id="Phobius"/>
    </source>
</evidence>
<comment type="caution">
    <text evidence="2">The sequence shown here is derived from an EMBL/GenBank/DDBJ whole genome shotgun (WGS) entry which is preliminary data.</text>
</comment>
<sequence>MICDFCEREIPVGLALCPYCGKPQSAPSRAGRQVLWVILALGGLFALAIAEHYLFVRP</sequence>
<proteinExistence type="predicted"/>
<name>A0A560J625_9BRAD</name>
<keyword evidence="1" id="KW-1133">Transmembrane helix</keyword>
<accession>A0A560J625</accession>
<keyword evidence="3" id="KW-1185">Reference proteome</keyword>
<protein>
    <submittedName>
        <fullName evidence="2">Uncharacterized protein</fullName>
    </submittedName>
</protein>
<feature type="transmembrane region" description="Helical" evidence="1">
    <location>
        <begin position="34"/>
        <end position="55"/>
    </location>
</feature>
<dbReference type="Proteomes" id="UP000315914">
    <property type="component" value="Unassembled WGS sequence"/>
</dbReference>
<gene>
    <name evidence="2" type="ORF">FBZ95_101344</name>
</gene>
<evidence type="ECO:0000313" key="3">
    <source>
        <dbReference type="Proteomes" id="UP000315914"/>
    </source>
</evidence>
<keyword evidence="1" id="KW-0812">Transmembrane</keyword>